<keyword evidence="2 6" id="KW-0808">Transferase</keyword>
<reference evidence="6 7" key="1">
    <citation type="submission" date="2019-02" db="EMBL/GenBank/DDBJ databases">
        <title>Deep-cultivation of Planctomycetes and their phenomic and genomic characterization uncovers novel biology.</title>
        <authorList>
            <person name="Wiegand S."/>
            <person name="Jogler M."/>
            <person name="Boedeker C."/>
            <person name="Pinto D."/>
            <person name="Vollmers J."/>
            <person name="Rivas-Marin E."/>
            <person name="Kohn T."/>
            <person name="Peeters S.H."/>
            <person name="Heuer A."/>
            <person name="Rast P."/>
            <person name="Oberbeckmann S."/>
            <person name="Bunk B."/>
            <person name="Jeske O."/>
            <person name="Meyerdierks A."/>
            <person name="Storesund J.E."/>
            <person name="Kallscheuer N."/>
            <person name="Luecker S."/>
            <person name="Lage O.M."/>
            <person name="Pohl T."/>
            <person name="Merkel B.J."/>
            <person name="Hornburger P."/>
            <person name="Mueller R.-W."/>
            <person name="Bruemmer F."/>
            <person name="Labrenz M."/>
            <person name="Spormann A.M."/>
            <person name="Op den Camp H."/>
            <person name="Overmann J."/>
            <person name="Amann R."/>
            <person name="Jetten M.S.M."/>
            <person name="Mascher T."/>
            <person name="Medema M.H."/>
            <person name="Devos D.P."/>
            <person name="Kaster A.-K."/>
            <person name="Ovreas L."/>
            <person name="Rohde M."/>
            <person name="Galperin M.Y."/>
            <person name="Jogler C."/>
        </authorList>
    </citation>
    <scope>NUCLEOTIDE SEQUENCE [LARGE SCALE GENOMIC DNA]</scope>
    <source>
        <strain evidence="6 7">ETA_A8</strain>
    </source>
</reference>
<dbReference type="KEGG" id="aagg:ETAA8_06290"/>
<keyword evidence="7" id="KW-1185">Reference proteome</keyword>
<dbReference type="EMBL" id="CP036274">
    <property type="protein sequence ID" value="QDU25560.1"/>
    <property type="molecule type" value="Genomic_DNA"/>
</dbReference>
<organism evidence="6 7">
    <name type="scientific">Anatilimnocola aggregata</name>
    <dbReference type="NCBI Taxonomy" id="2528021"/>
    <lineage>
        <taxon>Bacteria</taxon>
        <taxon>Pseudomonadati</taxon>
        <taxon>Planctomycetota</taxon>
        <taxon>Planctomycetia</taxon>
        <taxon>Pirellulales</taxon>
        <taxon>Pirellulaceae</taxon>
        <taxon>Anatilimnocola</taxon>
    </lineage>
</organism>
<dbReference type="PANTHER" id="PTHR10434">
    <property type="entry name" value="1-ACYL-SN-GLYCEROL-3-PHOSPHATE ACYLTRANSFERASE"/>
    <property type="match status" value="1"/>
</dbReference>
<evidence type="ECO:0000313" key="6">
    <source>
        <dbReference type="EMBL" id="QDU25560.1"/>
    </source>
</evidence>
<dbReference type="PANTHER" id="PTHR10434:SF11">
    <property type="entry name" value="1-ACYL-SN-GLYCEROL-3-PHOSPHATE ACYLTRANSFERASE"/>
    <property type="match status" value="1"/>
</dbReference>
<comment type="pathway">
    <text evidence="1">Lipid metabolism.</text>
</comment>
<dbReference type="Proteomes" id="UP000315017">
    <property type="component" value="Chromosome"/>
</dbReference>
<evidence type="ECO:0000259" key="5">
    <source>
        <dbReference type="SMART" id="SM00563"/>
    </source>
</evidence>
<sequence>MNAGSVADRPRMSGNTRIQPRQPLNFSNYQLSTCPQLLAMNRQPYQTPPQSWPPLMTPWIVKLWRPLINRELRRGQKITHIEVQGIEHPQQALRDNCGVMVTPNHSFHYDSYVMIETAHRVGQPFHFLSAWQVFAMSKPFAQRVLQWHGCFSINREAADLKAFKQAVDILQTSPQPLVVFPEGDIYHSNDRVTPFRDGAAAIAMSAAKKSERKIVCQPCALKCFYEKDPSQELAEVMTRLEQRFNWRPRTSWPLDQRIFAYADGLLSLKEIEYIGRQQSGTIPERIQGLANHVLARLEQTYGVTNAGGIVPERVKEVRRAVIKQLETPDLAEEVRQPLVEAMDDLFFVVQLFSYPGNYLAEKPTLERTAETLDKFEEDVLEQDFPGIRGERHAIVRFGPPIEVPKQRDQRDAVARMTDQLEHAVQGLLDEINQERAAKFKV</sequence>
<dbReference type="SMART" id="SM00563">
    <property type="entry name" value="PlsC"/>
    <property type="match status" value="1"/>
</dbReference>
<evidence type="ECO:0000256" key="4">
    <source>
        <dbReference type="SAM" id="MobiDB-lite"/>
    </source>
</evidence>
<name>A0A517Y5S5_9BACT</name>
<evidence type="ECO:0000313" key="7">
    <source>
        <dbReference type="Proteomes" id="UP000315017"/>
    </source>
</evidence>
<evidence type="ECO:0000256" key="3">
    <source>
        <dbReference type="ARBA" id="ARBA00023315"/>
    </source>
</evidence>
<feature type="region of interest" description="Disordered" evidence="4">
    <location>
        <begin position="1"/>
        <end position="22"/>
    </location>
</feature>
<accession>A0A517Y5S5</accession>
<dbReference type="Pfam" id="PF01553">
    <property type="entry name" value="Acyltransferase"/>
    <property type="match status" value="1"/>
</dbReference>
<proteinExistence type="predicted"/>
<dbReference type="GO" id="GO:0006654">
    <property type="term" value="P:phosphatidic acid biosynthetic process"/>
    <property type="evidence" value="ECO:0007669"/>
    <property type="project" value="TreeGrafter"/>
</dbReference>
<feature type="domain" description="Phospholipid/glycerol acyltransferase" evidence="5">
    <location>
        <begin position="99"/>
        <end position="224"/>
    </location>
</feature>
<feature type="compositionally biased region" description="Polar residues" evidence="4">
    <location>
        <begin position="13"/>
        <end position="22"/>
    </location>
</feature>
<dbReference type="SUPFAM" id="SSF69593">
    <property type="entry name" value="Glycerol-3-phosphate (1)-acyltransferase"/>
    <property type="match status" value="1"/>
</dbReference>
<evidence type="ECO:0000256" key="1">
    <source>
        <dbReference type="ARBA" id="ARBA00005189"/>
    </source>
</evidence>
<dbReference type="InterPro" id="IPR002123">
    <property type="entry name" value="Plipid/glycerol_acylTrfase"/>
</dbReference>
<keyword evidence="3 6" id="KW-0012">Acyltransferase</keyword>
<dbReference type="GO" id="GO:0003841">
    <property type="term" value="F:1-acylglycerol-3-phosphate O-acyltransferase activity"/>
    <property type="evidence" value="ECO:0007669"/>
    <property type="project" value="TreeGrafter"/>
</dbReference>
<gene>
    <name evidence="6" type="ORF">ETAA8_06290</name>
</gene>
<dbReference type="AlphaFoldDB" id="A0A517Y5S5"/>
<evidence type="ECO:0000256" key="2">
    <source>
        <dbReference type="ARBA" id="ARBA00022679"/>
    </source>
</evidence>
<protein>
    <submittedName>
        <fullName evidence="6">Acyltransferase</fullName>
    </submittedName>
</protein>